<feature type="compositionally biased region" description="Polar residues" evidence="1">
    <location>
        <begin position="86"/>
        <end position="99"/>
    </location>
</feature>
<feature type="region of interest" description="Disordered" evidence="1">
    <location>
        <begin position="86"/>
        <end position="108"/>
    </location>
</feature>
<comment type="caution">
    <text evidence="2">The sequence shown here is derived from an EMBL/GenBank/DDBJ whole genome shotgun (WGS) entry which is preliminary data.</text>
</comment>
<proteinExistence type="predicted"/>
<evidence type="ECO:0000313" key="3">
    <source>
        <dbReference type="Proteomes" id="UP001151760"/>
    </source>
</evidence>
<name>A0ABQ4YF24_9ASTR</name>
<reference evidence="2" key="1">
    <citation type="journal article" date="2022" name="Int. J. Mol. Sci.">
        <title>Draft Genome of Tanacetum Coccineum: Genomic Comparison of Closely Related Tanacetum-Family Plants.</title>
        <authorList>
            <person name="Yamashiro T."/>
            <person name="Shiraishi A."/>
            <person name="Nakayama K."/>
            <person name="Satake H."/>
        </authorList>
    </citation>
    <scope>NUCLEOTIDE SEQUENCE</scope>
</reference>
<reference evidence="2" key="2">
    <citation type="submission" date="2022-01" db="EMBL/GenBank/DDBJ databases">
        <authorList>
            <person name="Yamashiro T."/>
            <person name="Shiraishi A."/>
            <person name="Satake H."/>
            <person name="Nakayama K."/>
        </authorList>
    </citation>
    <scope>NUCLEOTIDE SEQUENCE</scope>
</reference>
<accession>A0ABQ4YF24</accession>
<dbReference type="Proteomes" id="UP001151760">
    <property type="component" value="Unassembled WGS sequence"/>
</dbReference>
<dbReference type="EMBL" id="BQNB010010369">
    <property type="protein sequence ID" value="GJS76349.1"/>
    <property type="molecule type" value="Genomic_DNA"/>
</dbReference>
<gene>
    <name evidence="2" type="ORF">Tco_0726230</name>
</gene>
<evidence type="ECO:0000256" key="1">
    <source>
        <dbReference type="SAM" id="MobiDB-lite"/>
    </source>
</evidence>
<evidence type="ECO:0000313" key="2">
    <source>
        <dbReference type="EMBL" id="GJS76349.1"/>
    </source>
</evidence>
<protein>
    <submittedName>
        <fullName evidence="2">Uncharacterized protein</fullName>
    </submittedName>
</protein>
<organism evidence="2 3">
    <name type="scientific">Tanacetum coccineum</name>
    <dbReference type="NCBI Taxonomy" id="301880"/>
    <lineage>
        <taxon>Eukaryota</taxon>
        <taxon>Viridiplantae</taxon>
        <taxon>Streptophyta</taxon>
        <taxon>Embryophyta</taxon>
        <taxon>Tracheophyta</taxon>
        <taxon>Spermatophyta</taxon>
        <taxon>Magnoliopsida</taxon>
        <taxon>eudicotyledons</taxon>
        <taxon>Gunneridae</taxon>
        <taxon>Pentapetalae</taxon>
        <taxon>asterids</taxon>
        <taxon>campanulids</taxon>
        <taxon>Asterales</taxon>
        <taxon>Asteraceae</taxon>
        <taxon>Asteroideae</taxon>
        <taxon>Anthemideae</taxon>
        <taxon>Anthemidinae</taxon>
        <taxon>Tanacetum</taxon>
    </lineage>
</organism>
<keyword evidence="3" id="KW-1185">Reference proteome</keyword>
<sequence length="108" mass="12160">MTHLEVVLLYPELLYYEVTPPDTFPLRPIFRGVTTPLVSALAECDIMIALKEEARIQLTQKEFDFMADAGAYEDIERVNANCTLKDNLQQASTSGTQTDKAPIYDSDE</sequence>